<dbReference type="Proteomes" id="UP000183407">
    <property type="component" value="Unassembled WGS sequence"/>
</dbReference>
<sequence>MAPDHHRDRRRQHRDDRTQLAPPGELGEELLARAVTAALTQGASWAQIGARLGVPDPCAPDRECSDRQWQDAIVDHENARAQRLHTTMPGPSSAHGR</sequence>
<proteinExistence type="predicted"/>
<protein>
    <submittedName>
        <fullName evidence="2">Uncharacterized protein</fullName>
    </submittedName>
</protein>
<organism evidence="2 3">
    <name type="scientific">Rhodococcus jostii</name>
    <dbReference type="NCBI Taxonomy" id="132919"/>
    <lineage>
        <taxon>Bacteria</taxon>
        <taxon>Bacillati</taxon>
        <taxon>Actinomycetota</taxon>
        <taxon>Actinomycetes</taxon>
        <taxon>Mycobacteriales</taxon>
        <taxon>Nocardiaceae</taxon>
        <taxon>Rhodococcus</taxon>
    </lineage>
</organism>
<evidence type="ECO:0000313" key="2">
    <source>
        <dbReference type="EMBL" id="SEC20755.1"/>
    </source>
</evidence>
<dbReference type="EMBL" id="FNTL01000004">
    <property type="protein sequence ID" value="SEC20755.1"/>
    <property type="molecule type" value="Genomic_DNA"/>
</dbReference>
<feature type="region of interest" description="Disordered" evidence="1">
    <location>
        <begin position="1"/>
        <end position="25"/>
    </location>
</feature>
<reference evidence="3" key="1">
    <citation type="submission" date="2016-10" db="EMBL/GenBank/DDBJ databases">
        <authorList>
            <person name="Varghese N."/>
        </authorList>
    </citation>
    <scope>NUCLEOTIDE SEQUENCE [LARGE SCALE GENOMIC DNA]</scope>
    <source>
        <strain evidence="3">DSM 44719</strain>
    </source>
</reference>
<accession>A0A1H4QMC8</accession>
<gene>
    <name evidence="2" type="ORF">SAMN04490220_1056</name>
</gene>
<dbReference type="RefSeq" id="WP_240319639.1">
    <property type="nucleotide sequence ID" value="NZ_FNTL01000004.1"/>
</dbReference>
<dbReference type="AlphaFoldDB" id="A0A1H4QMC8"/>
<evidence type="ECO:0000256" key="1">
    <source>
        <dbReference type="SAM" id="MobiDB-lite"/>
    </source>
</evidence>
<name>A0A1H4QMC8_RHOJO</name>
<evidence type="ECO:0000313" key="3">
    <source>
        <dbReference type="Proteomes" id="UP000183407"/>
    </source>
</evidence>